<evidence type="ECO:0000313" key="2">
    <source>
        <dbReference type="Proteomes" id="UP001143856"/>
    </source>
</evidence>
<gene>
    <name evidence="1" type="ORF">NUW58_g741</name>
</gene>
<dbReference type="EMBL" id="JAPDGR010000067">
    <property type="protein sequence ID" value="KAJ2997168.1"/>
    <property type="molecule type" value="Genomic_DNA"/>
</dbReference>
<comment type="caution">
    <text evidence="1">The sequence shown here is derived from an EMBL/GenBank/DDBJ whole genome shotgun (WGS) entry which is preliminary data.</text>
</comment>
<reference evidence="1" key="1">
    <citation type="submission" date="2022-10" db="EMBL/GenBank/DDBJ databases">
        <title>Genome Sequence of Xylaria curta.</title>
        <authorList>
            <person name="Buettner E."/>
        </authorList>
    </citation>
    <scope>NUCLEOTIDE SEQUENCE</scope>
    <source>
        <strain evidence="1">Babe10</strain>
    </source>
</reference>
<sequence>MAQTIVLQQISIPAQPEESAPASGSQAISEDASAQPLPDRMSSRQDDEASRNSSERRTEQANNAANTVPLNQGRLWSETLSRIANTCAMLALLLTVVFGATQWVAQDKSITIAKESELVSLALSFLEKYPGGPEISRRGDIHKGILTPEDDNEAELVRITLGHTAAHLAMMDQFLRNQSTRFQSALKTSDLQLPLLQIEDIIDTEKAFLQDMALLKAKLARQQAHGAGLTPRDGDRRGPQNTHAPGKKTKPHCSISRILTAFRYVQSPTEEFQALADPFGYDVKAAGPV</sequence>
<proteinExistence type="predicted"/>
<dbReference type="Proteomes" id="UP001143856">
    <property type="component" value="Unassembled WGS sequence"/>
</dbReference>
<accession>A0ACC1PN30</accession>
<organism evidence="1 2">
    <name type="scientific">Xylaria curta</name>
    <dbReference type="NCBI Taxonomy" id="42375"/>
    <lineage>
        <taxon>Eukaryota</taxon>
        <taxon>Fungi</taxon>
        <taxon>Dikarya</taxon>
        <taxon>Ascomycota</taxon>
        <taxon>Pezizomycotina</taxon>
        <taxon>Sordariomycetes</taxon>
        <taxon>Xylariomycetidae</taxon>
        <taxon>Xylariales</taxon>
        <taxon>Xylariaceae</taxon>
        <taxon>Xylaria</taxon>
    </lineage>
</organism>
<name>A0ACC1PN30_9PEZI</name>
<keyword evidence="2" id="KW-1185">Reference proteome</keyword>
<protein>
    <submittedName>
        <fullName evidence="1">Uncharacterized protein</fullName>
    </submittedName>
</protein>
<evidence type="ECO:0000313" key="1">
    <source>
        <dbReference type="EMBL" id="KAJ2997168.1"/>
    </source>
</evidence>